<dbReference type="eggNOG" id="ENOG502ZFPC">
    <property type="taxonomic scope" value="Bacteria"/>
</dbReference>
<keyword evidence="1" id="KW-0732">Signal</keyword>
<dbReference type="STRING" id="1433126.BN938_1152"/>
<keyword evidence="3" id="KW-1185">Reference proteome</keyword>
<evidence type="ECO:0000256" key="1">
    <source>
        <dbReference type="SAM" id="SignalP"/>
    </source>
</evidence>
<dbReference type="PROSITE" id="PS51257">
    <property type="entry name" value="PROKAR_LIPOPROTEIN"/>
    <property type="match status" value="1"/>
</dbReference>
<organism evidence="2 3">
    <name type="scientific">Mucinivorans hirudinis</name>
    <dbReference type="NCBI Taxonomy" id="1433126"/>
    <lineage>
        <taxon>Bacteria</taxon>
        <taxon>Pseudomonadati</taxon>
        <taxon>Bacteroidota</taxon>
        <taxon>Bacteroidia</taxon>
        <taxon>Bacteroidales</taxon>
        <taxon>Rikenellaceae</taxon>
        <taxon>Mucinivorans</taxon>
    </lineage>
</organism>
<evidence type="ECO:0000313" key="2">
    <source>
        <dbReference type="EMBL" id="CDN31247.1"/>
    </source>
</evidence>
<feature type="chain" id="PRO_5001590668" evidence="1">
    <location>
        <begin position="21"/>
        <end position="1137"/>
    </location>
</feature>
<gene>
    <name evidence="2" type="ORF">BN938_1152</name>
</gene>
<dbReference type="KEGG" id="rbc:BN938_1152"/>
<accession>A0A060R7M6</accession>
<dbReference type="HOGENOM" id="CLU_278205_0_0_10"/>
<feature type="signal peptide" evidence="1">
    <location>
        <begin position="1"/>
        <end position="20"/>
    </location>
</feature>
<dbReference type="EMBL" id="HG934468">
    <property type="protein sequence ID" value="CDN31247.1"/>
    <property type="molecule type" value="Genomic_DNA"/>
</dbReference>
<name>A0A060R7M6_9BACT</name>
<evidence type="ECO:0000313" key="3">
    <source>
        <dbReference type="Proteomes" id="UP000027616"/>
    </source>
</evidence>
<reference evidence="2 3" key="1">
    <citation type="journal article" date="2015" name="Genome Announc.">
        <title>Complete Genome Sequence of the Novel Leech Symbiont Mucinivorans hirudinis M3T.</title>
        <authorList>
            <person name="Nelson M.C."/>
            <person name="Bomar L."/>
            <person name="Graf J."/>
        </authorList>
    </citation>
    <scope>NUCLEOTIDE SEQUENCE [LARGE SCALE GENOMIC DNA]</scope>
    <source>
        <strain evidence="3">M3</strain>
    </source>
</reference>
<proteinExistence type="predicted"/>
<dbReference type="Proteomes" id="UP000027616">
    <property type="component" value="Chromosome I"/>
</dbReference>
<sequence>MSRILNHLLYLALLTALAMACRPPGNNAEQNDIVDVNISTRAVVGETVNGVKISKVRILVADNSTGYIVYNEFKDSNDNGNLEIVQPYFRIKLKGGSYTAFVVVNEPVTMSPELEKAPLSVSDIREIKYNKTQFEQEKDNVLFSSQRFLLRVNPSSPDYGEVNTNDGAGWKSQLSIDVRRAFVKFSLYLRRQSNVTTISFPESAVKLCNIPTQSYLVDGKYNSTDPQLQDFVMANPIIDDIPINNGNKDAIENYKIVDSIVFNERLFESTTTNPRSRLQFEIQRNGVQNGYDIDLWNKDSANLERGVHYQLLGTITANEIIFTVSVKEWENWDWEGVPGGGNGLINGSIQEPTASTLNDFIYDRETIYLLGLLERSLTWDWSDASKYTFANINTMTLDFSGVKLNNNNVTVIVSNGFTINGSAYTTGTVTNNKITISRKTPKLFEPTKNQLNTVRSDSVITLQGAVNGSPAWDWSDPEYTLNSLNRGQSFKLDFSTVTFNSNITLKLPPNVTASGTGVSGDNSPYTISSACVVTITDNRAELVASPNQSLLDAVPTGRIVTVRNGLVPPETKWDWSGYSLYAIAPGGDFKLKFESVDFGSNSIEIKLPYGFFATGSGGTKVNPYTVSANETVTITSSRIVPITVREAEDILKNGIHQFHGYTAGNPNWVLLSAKLPKLSSVRGDYVNFDFSNVNFENSSTSVSITLPYGFIGEGSGVNNNRNVATITQQANVKIKNNRIPVQNNINSDFNPDGAIVPGVAADKPGYNVWGWWSGLDKGSSFTMSLAKLDLFADLYIYHPVGYQVSDRIGVDNSTLGLSIIKANSTGSITFGNEIIIEPTQAQINALSSGVAVTPSGKFVVGAEAWNWSGYAFTSLAAGNSCALNLSSFRFTDVSTSKITITLPNHIEASVGGVKQPNPVVITAPTLVNLKSTSAPVVQPSETTLNAVVNNGSITVTGGTLLTNETWDWSNVAFTALAGNGNKFNLNFSGVNFNSKTITLKLPAGCSVSGKTAGTGNTYTITGNAMIIDSSYPLPADGMITDKITTIGDGQTLVLSGKYINYVHFGAAVLAITSSGQKFYIDMTRLNKDYISILRWGGVGFTNYTFTVSGGGTATVNNNENVSVALSPRVGIVTITRN</sequence>
<protein>
    <submittedName>
        <fullName evidence="2">Uncharacterized protein</fullName>
    </submittedName>
</protein>
<dbReference type="AlphaFoldDB" id="A0A060R7M6"/>